<evidence type="ECO:0000313" key="3">
    <source>
        <dbReference type="EMBL" id="EAY26658.1"/>
    </source>
</evidence>
<keyword evidence="4" id="KW-1185">Reference proteome</keyword>
<sequence length="414" mass="47111">MLKNTLISCLLLIWVTLISGCQSGTKKDNTTTQDTSTTTDTTGTSTQVATKPDLKPVDRQFNDLARLLAGLPAEEGSKLAKYHEDEAWKKYQQVADKIWEKILKEKRPAMIAWQKKHLQTPNAEAGLLFYPFSGPDFLHASTFFPKLTKIVMMGLEPIGNLPDMENISVHSPEVYYKGLERALYAVLKYSFFITKSMDVDFNGRIDKRIDGTLPAIMIFMARTGHRILNYEKVKINQDGTLDPVDANLETVHNKSVYYGTKLSFHKEGDNTQKTLYFFGVNLSNSPYRGLGGLAQRNDLKQYIQSLKPQATYLKSASYLMYGAGFSMIRNLILDQSKFVLQDDSGMAFKNFTKDNNWDITLFGRYAGPIKLFRHHYQQDMNQAYKKGYPVKELPFGIGYQYLKGNSNLMLARKK</sequence>
<organism evidence="3 4">
    <name type="scientific">Microscilla marina ATCC 23134</name>
    <dbReference type="NCBI Taxonomy" id="313606"/>
    <lineage>
        <taxon>Bacteria</taxon>
        <taxon>Pseudomonadati</taxon>
        <taxon>Bacteroidota</taxon>
        <taxon>Cytophagia</taxon>
        <taxon>Cytophagales</taxon>
        <taxon>Microscillaceae</taxon>
        <taxon>Microscilla</taxon>
    </lineage>
</organism>
<dbReference type="Proteomes" id="UP000004095">
    <property type="component" value="Unassembled WGS sequence"/>
</dbReference>
<dbReference type="EMBL" id="AAWS01000031">
    <property type="protein sequence ID" value="EAY26658.1"/>
    <property type="molecule type" value="Genomic_DNA"/>
</dbReference>
<comment type="caution">
    <text evidence="3">The sequence shown here is derived from an EMBL/GenBank/DDBJ whole genome shotgun (WGS) entry which is preliminary data.</text>
</comment>
<proteinExistence type="predicted"/>
<dbReference type="OrthoDB" id="977906at2"/>
<protein>
    <submittedName>
        <fullName evidence="3">Lipoprotein, putative</fullName>
    </submittedName>
</protein>
<dbReference type="AlphaFoldDB" id="A1ZSB0"/>
<feature type="chain" id="PRO_5002641622" evidence="2">
    <location>
        <begin position="24"/>
        <end position="414"/>
    </location>
</feature>
<evidence type="ECO:0000256" key="2">
    <source>
        <dbReference type="SAM" id="SignalP"/>
    </source>
</evidence>
<dbReference type="PROSITE" id="PS51257">
    <property type="entry name" value="PROKAR_LIPOPROTEIN"/>
    <property type="match status" value="1"/>
</dbReference>
<gene>
    <name evidence="3" type="ORF">M23134_02909</name>
</gene>
<feature type="signal peptide" evidence="2">
    <location>
        <begin position="1"/>
        <end position="23"/>
    </location>
</feature>
<accession>A1ZSB0</accession>
<keyword evidence="3" id="KW-0449">Lipoprotein</keyword>
<reference evidence="3 4" key="1">
    <citation type="submission" date="2007-01" db="EMBL/GenBank/DDBJ databases">
        <authorList>
            <person name="Haygood M."/>
            <person name="Podell S."/>
            <person name="Anderson C."/>
            <person name="Hopkinson B."/>
            <person name="Roe K."/>
            <person name="Barbeau K."/>
            <person name="Gaasterland T."/>
            <person name="Ferriera S."/>
            <person name="Johnson J."/>
            <person name="Kravitz S."/>
            <person name="Beeson K."/>
            <person name="Sutton G."/>
            <person name="Rogers Y.-H."/>
            <person name="Friedman R."/>
            <person name="Frazier M."/>
            <person name="Venter J.C."/>
        </authorList>
    </citation>
    <scope>NUCLEOTIDE SEQUENCE [LARGE SCALE GENOMIC DNA]</scope>
    <source>
        <strain evidence="3 4">ATCC 23134</strain>
    </source>
</reference>
<feature type="compositionally biased region" description="Low complexity" evidence="1">
    <location>
        <begin position="30"/>
        <end position="47"/>
    </location>
</feature>
<evidence type="ECO:0000256" key="1">
    <source>
        <dbReference type="SAM" id="MobiDB-lite"/>
    </source>
</evidence>
<name>A1ZSB0_MICM2</name>
<dbReference type="eggNOG" id="ENOG502Z8XX">
    <property type="taxonomic scope" value="Bacteria"/>
</dbReference>
<keyword evidence="2" id="KW-0732">Signal</keyword>
<feature type="region of interest" description="Disordered" evidence="1">
    <location>
        <begin position="24"/>
        <end position="50"/>
    </location>
</feature>
<evidence type="ECO:0000313" key="4">
    <source>
        <dbReference type="Proteomes" id="UP000004095"/>
    </source>
</evidence>
<dbReference type="RefSeq" id="WP_002700381.1">
    <property type="nucleotide sequence ID" value="NZ_AAWS01000031.1"/>
</dbReference>